<evidence type="ECO:0000313" key="2">
    <source>
        <dbReference type="Proteomes" id="UP000014417"/>
    </source>
</evidence>
<protein>
    <submittedName>
        <fullName evidence="1">Uncharacterized protein</fullName>
    </submittedName>
</protein>
<dbReference type="STRING" id="883161.HMPREF9306_01183"/>
<name>S2W3G1_9ACTN</name>
<gene>
    <name evidence="1" type="ORF">HMPREF9306_01183</name>
</gene>
<dbReference type="EMBL" id="AGZR01000006">
    <property type="protein sequence ID" value="EPD32875.1"/>
    <property type="molecule type" value="Genomic_DNA"/>
</dbReference>
<dbReference type="Proteomes" id="UP000014417">
    <property type="component" value="Unassembled WGS sequence"/>
</dbReference>
<organism evidence="1 2">
    <name type="scientific">Propionimicrobium lymphophilum ACS-093-V-SCH5</name>
    <dbReference type="NCBI Taxonomy" id="883161"/>
    <lineage>
        <taxon>Bacteria</taxon>
        <taxon>Bacillati</taxon>
        <taxon>Actinomycetota</taxon>
        <taxon>Actinomycetes</taxon>
        <taxon>Propionibacteriales</taxon>
        <taxon>Propionibacteriaceae</taxon>
        <taxon>Propionimicrobium</taxon>
    </lineage>
</organism>
<proteinExistence type="predicted"/>
<keyword evidence="2" id="KW-1185">Reference proteome</keyword>
<sequence length="72" mass="8216">MWQTPTLNGVVSMAKQSTGELELAVAAQLQEMRDQRDQALKRGHDFAARYWQGRIEALESELTSLIKRGSRR</sequence>
<reference evidence="1 2" key="1">
    <citation type="submission" date="2013-04" db="EMBL/GenBank/DDBJ databases">
        <title>The Genome Sequence of Propionimicrobium lymphophilum ACS-093-V-SCH5.</title>
        <authorList>
            <consortium name="The Broad Institute Genomics Platform"/>
            <person name="Earl A."/>
            <person name="Ward D."/>
            <person name="Feldgarden M."/>
            <person name="Gevers D."/>
            <person name="Saerens B."/>
            <person name="Vaneechoutte M."/>
            <person name="Walker B."/>
            <person name="Young S."/>
            <person name="Zeng Q."/>
            <person name="Gargeya S."/>
            <person name="Fitzgerald M."/>
            <person name="Haas B."/>
            <person name="Abouelleil A."/>
            <person name="Allen A.W."/>
            <person name="Alvarado L."/>
            <person name="Arachchi H.M."/>
            <person name="Berlin A.M."/>
            <person name="Chapman S.B."/>
            <person name="Gainer-Dewar J."/>
            <person name="Goldberg J."/>
            <person name="Griggs A."/>
            <person name="Gujja S."/>
            <person name="Hansen M."/>
            <person name="Howarth C."/>
            <person name="Imamovic A."/>
            <person name="Ireland A."/>
            <person name="Larimer J."/>
            <person name="McCowan C."/>
            <person name="Murphy C."/>
            <person name="Pearson M."/>
            <person name="Poon T.W."/>
            <person name="Priest M."/>
            <person name="Roberts A."/>
            <person name="Saif S."/>
            <person name="Shea T."/>
            <person name="Sisk P."/>
            <person name="Sykes S."/>
            <person name="Wortman J."/>
            <person name="Nusbaum C."/>
            <person name="Birren B."/>
        </authorList>
    </citation>
    <scope>NUCLEOTIDE SEQUENCE [LARGE SCALE GENOMIC DNA]</scope>
    <source>
        <strain evidence="1 2">ACS-093-V-SCH5</strain>
    </source>
</reference>
<dbReference type="AlphaFoldDB" id="S2W3G1"/>
<accession>S2W3G1</accession>
<comment type="caution">
    <text evidence="1">The sequence shown here is derived from an EMBL/GenBank/DDBJ whole genome shotgun (WGS) entry which is preliminary data.</text>
</comment>
<evidence type="ECO:0000313" key="1">
    <source>
        <dbReference type="EMBL" id="EPD32875.1"/>
    </source>
</evidence>
<dbReference type="HOGENOM" id="CLU_2719073_0_0_11"/>